<feature type="region of interest" description="Disordered" evidence="2">
    <location>
        <begin position="135"/>
        <end position="154"/>
    </location>
</feature>
<dbReference type="Proteomes" id="UP000249873">
    <property type="component" value="Chromosome"/>
</dbReference>
<accession>A0A2Z4G8H1</accession>
<reference evidence="3 4" key="1">
    <citation type="submission" date="2018-05" db="EMBL/GenBank/DDBJ databases">
        <title>Complete genome sequence of Arcticibacterium luteifluviistationis SM1504T, a cytophagaceae bacterium isolated from Arctic surface seawater.</title>
        <authorList>
            <person name="Li Y."/>
            <person name="Qin Q.-L."/>
        </authorList>
    </citation>
    <scope>NUCLEOTIDE SEQUENCE [LARGE SCALE GENOMIC DNA]</scope>
    <source>
        <strain evidence="3 4">SM1504</strain>
    </source>
</reference>
<proteinExistence type="predicted"/>
<evidence type="ECO:0000313" key="3">
    <source>
        <dbReference type="EMBL" id="AWV97502.1"/>
    </source>
</evidence>
<dbReference type="OrthoDB" id="675334at2"/>
<dbReference type="AlphaFoldDB" id="A0A2Z4G8H1"/>
<sequence length="164" mass="19177">MSYDLKLFRKEVRKQYSDLSFLENEESILSFTEEQIERLKKRLNHYKYQIKNESDGITTYNFNGGELGITAYLTKNCLTFQCAGGGQEGLFEIMQTSDEFSDSEFLTLNLQEGNWSGMCLEDELEAEKLEIEKVNNSKQTKTESNTNTETKDSSILKKPWWKFW</sequence>
<evidence type="ECO:0000313" key="4">
    <source>
        <dbReference type="Proteomes" id="UP000249873"/>
    </source>
</evidence>
<organism evidence="3 4">
    <name type="scientific">Arcticibacterium luteifluviistationis</name>
    <dbReference type="NCBI Taxonomy" id="1784714"/>
    <lineage>
        <taxon>Bacteria</taxon>
        <taxon>Pseudomonadati</taxon>
        <taxon>Bacteroidota</taxon>
        <taxon>Cytophagia</taxon>
        <taxon>Cytophagales</taxon>
        <taxon>Leadbetterellaceae</taxon>
        <taxon>Arcticibacterium</taxon>
    </lineage>
</organism>
<keyword evidence="1" id="KW-0175">Coiled coil</keyword>
<keyword evidence="4" id="KW-1185">Reference proteome</keyword>
<feature type="compositionally biased region" description="Low complexity" evidence="2">
    <location>
        <begin position="136"/>
        <end position="148"/>
    </location>
</feature>
<feature type="coiled-coil region" evidence="1">
    <location>
        <begin position="22"/>
        <end position="49"/>
    </location>
</feature>
<name>A0A2Z4G8H1_9BACT</name>
<dbReference type="RefSeq" id="WP_111370604.1">
    <property type="nucleotide sequence ID" value="NZ_CP029480.1"/>
</dbReference>
<dbReference type="KEGG" id="als:DJ013_04700"/>
<evidence type="ECO:0000256" key="1">
    <source>
        <dbReference type="SAM" id="Coils"/>
    </source>
</evidence>
<evidence type="ECO:0000256" key="2">
    <source>
        <dbReference type="SAM" id="MobiDB-lite"/>
    </source>
</evidence>
<dbReference type="EMBL" id="CP029480">
    <property type="protein sequence ID" value="AWV97502.1"/>
    <property type="molecule type" value="Genomic_DNA"/>
</dbReference>
<gene>
    <name evidence="3" type="ORF">DJ013_04700</name>
</gene>
<protein>
    <submittedName>
        <fullName evidence="3">Uncharacterized protein</fullName>
    </submittedName>
</protein>